<dbReference type="InterPro" id="IPR052058">
    <property type="entry name" value="Alcohol_O-acetyltransferase"/>
</dbReference>
<dbReference type="PANTHER" id="PTHR28037">
    <property type="entry name" value="ALCOHOL O-ACETYLTRANSFERASE 1-RELATED"/>
    <property type="match status" value="1"/>
</dbReference>
<keyword evidence="1" id="KW-0472">Membrane</keyword>
<evidence type="ECO:0000313" key="4">
    <source>
        <dbReference type="Proteomes" id="UP000199337"/>
    </source>
</evidence>
<proteinExistence type="predicted"/>
<dbReference type="InterPro" id="IPR023213">
    <property type="entry name" value="CAT-like_dom_sf"/>
</dbReference>
<dbReference type="Proteomes" id="UP000199337">
    <property type="component" value="Unassembled WGS sequence"/>
</dbReference>
<evidence type="ECO:0000256" key="1">
    <source>
        <dbReference type="SAM" id="Phobius"/>
    </source>
</evidence>
<dbReference type="GO" id="GO:0008610">
    <property type="term" value="P:lipid biosynthetic process"/>
    <property type="evidence" value="ECO:0007669"/>
    <property type="project" value="UniProtKB-ARBA"/>
</dbReference>
<dbReference type="RefSeq" id="WP_092472522.1">
    <property type="nucleotide sequence ID" value="NZ_FOOX01000013.1"/>
</dbReference>
<dbReference type="Pfam" id="PF00668">
    <property type="entry name" value="Condensation"/>
    <property type="match status" value="1"/>
</dbReference>
<accession>A0A1I2WB32</accession>
<feature type="transmembrane region" description="Helical" evidence="1">
    <location>
        <begin position="320"/>
        <end position="341"/>
    </location>
</feature>
<keyword evidence="1" id="KW-0812">Transmembrane</keyword>
<dbReference type="SUPFAM" id="SSF52777">
    <property type="entry name" value="CoA-dependent acyltransferases"/>
    <property type="match status" value="2"/>
</dbReference>
<dbReference type="OrthoDB" id="7321121at2"/>
<dbReference type="InterPro" id="IPR001242">
    <property type="entry name" value="Condensation_dom"/>
</dbReference>
<gene>
    <name evidence="3" type="ORF">SAMN05660649_03363</name>
</gene>
<sequence>MAHKGSPVILAANVQDRLIYAAGNRLLNLQNQAVLELKGRLNEKRLARAVRLSIDAEPILGSRFIEKINRSYWQRFGDPDSVEWLALEKTVDKQKAVYRFLTTPLNKNERQIKIRLIRSRENDTLCVKISHACCDGGGLKAYQQILAKIYTQLDHYEKNVLEANGGKRYDQNALLQNWGVINLIKAWVPGMGTLQPTWSFSFCPGEPEELQIAIRRLSGKNVEELSAYAQKRGASMNDLLLTAFYRALFELTNSPPGKPREILITVDLRRYLQKVQATAVNNLSSAVAARIPRVIGEPFEKTLARVSAIMAEIKRKQPGMHVAAVFGLLSLLGYAQSLNVVTGIKKWMMQTGKSSPILSNVGNISPSTIWFGKIPVVDAYQVSPAIYAPGFMLGVCAYNNRLTLTVSYYKPGTPQEKVEQFLGMMLQELKSCK</sequence>
<keyword evidence="4" id="KW-1185">Reference proteome</keyword>
<reference evidence="4" key="1">
    <citation type="submission" date="2016-10" db="EMBL/GenBank/DDBJ databases">
        <authorList>
            <person name="Varghese N."/>
            <person name="Submissions S."/>
        </authorList>
    </citation>
    <scope>NUCLEOTIDE SEQUENCE [LARGE SCALE GENOMIC DNA]</scope>
    <source>
        <strain evidence="4">DSM 17038</strain>
    </source>
</reference>
<protein>
    <submittedName>
        <fullName evidence="3">Uncharacterized protein, contains a NRPS condensation (Elongation) domain</fullName>
    </submittedName>
</protein>
<dbReference type="GO" id="GO:0003824">
    <property type="term" value="F:catalytic activity"/>
    <property type="evidence" value="ECO:0007669"/>
    <property type="project" value="InterPro"/>
</dbReference>
<dbReference type="Gene3D" id="3.30.559.10">
    <property type="entry name" value="Chloramphenicol acetyltransferase-like domain"/>
    <property type="match status" value="1"/>
</dbReference>
<dbReference type="AlphaFoldDB" id="A0A1I2WB32"/>
<evidence type="ECO:0000313" key="3">
    <source>
        <dbReference type="EMBL" id="SFG97837.1"/>
    </source>
</evidence>
<name>A0A1I2WB32_9FIRM</name>
<keyword evidence="1" id="KW-1133">Transmembrane helix</keyword>
<organism evidence="3 4">
    <name type="scientific">Desulfotruncus arcticus DSM 17038</name>
    <dbReference type="NCBI Taxonomy" id="1121424"/>
    <lineage>
        <taxon>Bacteria</taxon>
        <taxon>Bacillati</taxon>
        <taxon>Bacillota</taxon>
        <taxon>Clostridia</taxon>
        <taxon>Eubacteriales</taxon>
        <taxon>Desulfallaceae</taxon>
        <taxon>Desulfotruncus</taxon>
    </lineage>
</organism>
<feature type="domain" description="Condensation" evidence="2">
    <location>
        <begin position="31"/>
        <end position="158"/>
    </location>
</feature>
<evidence type="ECO:0000259" key="2">
    <source>
        <dbReference type="Pfam" id="PF00668"/>
    </source>
</evidence>
<dbReference type="STRING" id="341036.SAMN05660649_03363"/>
<dbReference type="PANTHER" id="PTHR28037:SF1">
    <property type="entry name" value="ALCOHOL O-ACETYLTRANSFERASE 1-RELATED"/>
    <property type="match status" value="1"/>
</dbReference>
<dbReference type="EMBL" id="FOOX01000013">
    <property type="protein sequence ID" value="SFG97837.1"/>
    <property type="molecule type" value="Genomic_DNA"/>
</dbReference>